<reference evidence="1 2" key="1">
    <citation type="submission" date="2024-04" db="EMBL/GenBank/DDBJ databases">
        <title>Novel genus in family Flammeovirgaceae.</title>
        <authorList>
            <person name="Nguyen T.H."/>
            <person name="Vuong T.Q."/>
            <person name="Le H."/>
            <person name="Kim S.-G."/>
        </authorList>
    </citation>
    <scope>NUCLEOTIDE SEQUENCE [LARGE SCALE GENOMIC DNA]</scope>
    <source>
        <strain evidence="1 2">JCM 23209</strain>
    </source>
</reference>
<comment type="caution">
    <text evidence="1">The sequence shown here is derived from an EMBL/GenBank/DDBJ whole genome shotgun (WGS) entry which is preliminary data.</text>
</comment>
<organism evidence="1 2">
    <name type="scientific">Rapidithrix thailandica</name>
    <dbReference type="NCBI Taxonomy" id="413964"/>
    <lineage>
        <taxon>Bacteria</taxon>
        <taxon>Pseudomonadati</taxon>
        <taxon>Bacteroidota</taxon>
        <taxon>Cytophagia</taxon>
        <taxon>Cytophagales</taxon>
        <taxon>Flammeovirgaceae</taxon>
        <taxon>Rapidithrix</taxon>
    </lineage>
</organism>
<dbReference type="RefSeq" id="WP_346823897.1">
    <property type="nucleotide sequence ID" value="NZ_JBDKWZ010000019.1"/>
</dbReference>
<evidence type="ECO:0000313" key="2">
    <source>
        <dbReference type="Proteomes" id="UP001403385"/>
    </source>
</evidence>
<dbReference type="Proteomes" id="UP001403385">
    <property type="component" value="Unassembled WGS sequence"/>
</dbReference>
<keyword evidence="2" id="KW-1185">Reference proteome</keyword>
<sequence>MYTPKNFNKEITKWLVKPLKKYGFSKFKTSSLIRLTDDFVVQTINIQKSRWGGEMFYVNINNHYLYEGMDTIYPETGTRIQSLGINYKHTHNFTIQLTAELSLREICASIEEKVLYWFDLHGNVRHLIQFRSDNLALENPDHALFFNTHSLPSQRTFFYILLYAKRYEQALDWYFQKKEEATSDYSLHFVNAEFGKLAGFLQQKDYTTIGEIIESNLRQSIERLKLEKLKPLINETHGYDFLKTSLLEKKYPEQANRMGGVSYHHLIFHDDLSKIHEAIFQNFDYELLSDNTRLEVLIDEKYRFYFHLNDSEAVVEDTQEILSLYKGQKDLSLISGTKKRIDFWGDNDAIQAGYINHYIHLLEVVSGNVTALIFSPKNKLFFDEN</sequence>
<protein>
    <submittedName>
        <fullName evidence="1">DUF4304 domain-containing protein</fullName>
    </submittedName>
</protein>
<dbReference type="AlphaFoldDB" id="A0AAW9SEY6"/>
<dbReference type="EMBL" id="JBDKWZ010000019">
    <property type="protein sequence ID" value="MEN7551115.1"/>
    <property type="molecule type" value="Genomic_DNA"/>
</dbReference>
<proteinExistence type="predicted"/>
<evidence type="ECO:0000313" key="1">
    <source>
        <dbReference type="EMBL" id="MEN7551115.1"/>
    </source>
</evidence>
<name>A0AAW9SEY6_9BACT</name>
<accession>A0AAW9SEY6</accession>
<dbReference type="InterPro" id="IPR025412">
    <property type="entry name" value="DUF4304"/>
</dbReference>
<gene>
    <name evidence="1" type="ORF">AAG747_24550</name>
</gene>
<dbReference type="Pfam" id="PF14137">
    <property type="entry name" value="DUF4304"/>
    <property type="match status" value="1"/>
</dbReference>